<dbReference type="AlphaFoldDB" id="A0A6P0CIB8"/>
<dbReference type="InterPro" id="IPR023375">
    <property type="entry name" value="ADC_dom_sf"/>
</dbReference>
<organism evidence="2 3">
    <name type="scientific">Sulfitobacter sediminilitoris</name>
    <dbReference type="NCBI Taxonomy" id="2698830"/>
    <lineage>
        <taxon>Bacteria</taxon>
        <taxon>Pseudomonadati</taxon>
        <taxon>Pseudomonadota</taxon>
        <taxon>Alphaproteobacteria</taxon>
        <taxon>Rhodobacterales</taxon>
        <taxon>Roseobacteraceae</taxon>
        <taxon>Sulfitobacter</taxon>
    </lineage>
</organism>
<evidence type="ECO:0000313" key="3">
    <source>
        <dbReference type="Proteomes" id="UP000468591"/>
    </source>
</evidence>
<feature type="compositionally biased region" description="Polar residues" evidence="1">
    <location>
        <begin position="432"/>
        <end position="441"/>
    </location>
</feature>
<keyword evidence="3" id="KW-1185">Reference proteome</keyword>
<sequence length="1241" mass="138470">MSAIPYNTARGAASSLQMSPPFAFSDVTMSVFPLRASLSRLETFCNNYLNQAPHLVQFKPFIPFVYLVILDYGRMSLQAANMGWVSQREVAFGIPLRWLNMTPDGAEFHDWAFTSPFIFVDNEMSMSTGREVYGWPKLLAKLDPSVSEWVRDPHGARRVFQVSTKRAAHAYAGEVQDYRPFLSVYQNRAAGLFDIPPSMDTITKPIQQLSSTVAGFTRLGADLAKTFAGIASDGITGSPVLPDFLEQETFRAQLQPEKLKSWINPKDWVSGARDMLWSMFPRAYANTINFKQFRDAGDPHATCYQAITSAKMPVKSIARGGLLGPQNMLLGQLDGGFRIDVHSLAGLPIVESLGLEVAEEREADGTLVSSLTPVCPLWMQVDMTYGLADTLVWRGRKDGWTAGAYMEALAKERARKDKEAADVPAQSVKPDVTSQRASPQEDSAPLGQDQDDAEDAFDLDYIRTMNFFNTARGASEAVGGSFTMPNASIRVLPVKADHASLNTFVSEYLHVEKHMRFEAWGDFVYLIICDFDQMNSTLNAVAKRRAREINLAVPVKCYDWFDDKDYQEYDQGDPRLMAEKGCRHLVTTGFVSAFSFVDDTGTAITASEVAGIPTMGSKIRSPENDWLSIDMSQDRAKRDILDMTAEVLPALMSGAQAQERSIIQLHSHTPPKTQVHETQHESVNSWVSLLADDLKEKNAQKDEGEPLALGQGFVLQLLGGDLPINQFSLKQFRDSRHTQNACYQGLVQRRHRIQKLADMRELEEPLHVSITDYPTQPITELLGLRPKFSYPGPDRVVKVFESLRPFSINADLVREAGDTLYERIGTSKWQRVDSVEQVFGWRQSDKSRAMEVVSKADGFDADHPVELRYRCRLPGRTKPFNLHSRKVSKEFLLGGFSDHLERGEVSELAIRERFATGAVAVTTDPELLESISSGEALDIAAFNAQVTRAGKAKEYCQSEAASLISIVSPATIADTVLSRQWGLAPGSRRRHYDKPDFCVPAQTVPNQFTETLFPQAERLYGYWPLSKTYFKSELNRRSTEVLSFRAELFTFVGSVGAFVGLKINMKGDLEGAEADLRGHIANMRELLSSGEKKDFAEATRGLLKSEVETAEKYAHLYNAFADTVLPEAFHVGTEFSQQALLNRVLDQTVLITSEDWVRTEAALPRLIRAASDLFDDNPDYETGIQEMTDAFMERAIHNKQDMEMMEAASAGTASQTEYYLKSPDTVLNKRLARLVTGGVLE</sequence>
<accession>A0A6P0CIB8</accession>
<gene>
    <name evidence="2" type="ORF">GV827_20440</name>
</gene>
<protein>
    <submittedName>
        <fullName evidence="2">Uncharacterized protein</fullName>
    </submittedName>
</protein>
<name>A0A6P0CIB8_9RHOB</name>
<proteinExistence type="predicted"/>
<evidence type="ECO:0000256" key="1">
    <source>
        <dbReference type="SAM" id="MobiDB-lite"/>
    </source>
</evidence>
<dbReference type="RefSeq" id="WP_164355668.1">
    <property type="nucleotide sequence ID" value="NZ_JAABNT010000021.1"/>
</dbReference>
<evidence type="ECO:0000313" key="2">
    <source>
        <dbReference type="EMBL" id="NEK24745.1"/>
    </source>
</evidence>
<dbReference type="Proteomes" id="UP000468591">
    <property type="component" value="Unassembled WGS sequence"/>
</dbReference>
<dbReference type="SUPFAM" id="SSF160104">
    <property type="entry name" value="Acetoacetate decarboxylase-like"/>
    <property type="match status" value="1"/>
</dbReference>
<dbReference type="EMBL" id="JAABNT010000021">
    <property type="protein sequence ID" value="NEK24745.1"/>
    <property type="molecule type" value="Genomic_DNA"/>
</dbReference>
<reference evidence="2 3" key="1">
    <citation type="submission" date="2020-01" db="EMBL/GenBank/DDBJ databases">
        <title>Sulfitobacter sediminilitoris sp. nov., isolated from a tidal flat.</title>
        <authorList>
            <person name="Park S."/>
            <person name="Yoon J.-H."/>
        </authorList>
    </citation>
    <scope>NUCLEOTIDE SEQUENCE [LARGE SCALE GENOMIC DNA]</scope>
    <source>
        <strain evidence="2 3">JBTF-M27</strain>
    </source>
</reference>
<comment type="caution">
    <text evidence="2">The sequence shown here is derived from an EMBL/GenBank/DDBJ whole genome shotgun (WGS) entry which is preliminary data.</text>
</comment>
<feature type="region of interest" description="Disordered" evidence="1">
    <location>
        <begin position="416"/>
        <end position="451"/>
    </location>
</feature>
<dbReference type="Gene3D" id="2.40.400.10">
    <property type="entry name" value="Acetoacetate decarboxylase-like"/>
    <property type="match status" value="1"/>
</dbReference>